<dbReference type="Proteomes" id="UP000236732">
    <property type="component" value="Unassembled WGS sequence"/>
</dbReference>
<dbReference type="GO" id="GO:0031267">
    <property type="term" value="F:small GTPase binding"/>
    <property type="evidence" value="ECO:0007669"/>
    <property type="project" value="TreeGrafter"/>
</dbReference>
<dbReference type="Pfam" id="PF13516">
    <property type="entry name" value="LRR_6"/>
    <property type="match status" value="4"/>
</dbReference>
<organism evidence="5 6">
    <name type="scientific">Nonomuraea solani</name>
    <dbReference type="NCBI Taxonomy" id="1144553"/>
    <lineage>
        <taxon>Bacteria</taxon>
        <taxon>Bacillati</taxon>
        <taxon>Actinomycetota</taxon>
        <taxon>Actinomycetes</taxon>
        <taxon>Streptosporangiales</taxon>
        <taxon>Streptosporangiaceae</taxon>
        <taxon>Nonomuraea</taxon>
    </lineage>
</organism>
<dbReference type="GO" id="GO:0048471">
    <property type="term" value="C:perinuclear region of cytoplasm"/>
    <property type="evidence" value="ECO:0007669"/>
    <property type="project" value="TreeGrafter"/>
</dbReference>
<evidence type="ECO:0000313" key="5">
    <source>
        <dbReference type="EMBL" id="SEH03972.1"/>
    </source>
</evidence>
<dbReference type="EMBL" id="FNVT01000050">
    <property type="protein sequence ID" value="SEH03972.1"/>
    <property type="molecule type" value="Genomic_DNA"/>
</dbReference>
<name>A0A1H6F1M3_9ACTN</name>
<dbReference type="SUPFAM" id="SSF52047">
    <property type="entry name" value="RNI-like"/>
    <property type="match status" value="1"/>
</dbReference>
<dbReference type="PANTHER" id="PTHR24113">
    <property type="entry name" value="RAN GTPASE-ACTIVATING PROTEIN 1"/>
    <property type="match status" value="1"/>
</dbReference>
<gene>
    <name evidence="5" type="ORF">SAMN05444920_15017</name>
</gene>
<dbReference type="GO" id="GO:0005829">
    <property type="term" value="C:cytosol"/>
    <property type="evidence" value="ECO:0007669"/>
    <property type="project" value="TreeGrafter"/>
</dbReference>
<keyword evidence="6" id="KW-1185">Reference proteome</keyword>
<dbReference type="GO" id="GO:0005096">
    <property type="term" value="F:GTPase activator activity"/>
    <property type="evidence" value="ECO:0007669"/>
    <property type="project" value="UniProtKB-KW"/>
</dbReference>
<evidence type="ECO:0000256" key="4">
    <source>
        <dbReference type="SAM" id="MobiDB-lite"/>
    </source>
</evidence>
<dbReference type="InterPro" id="IPR027038">
    <property type="entry name" value="RanGap"/>
</dbReference>
<dbReference type="InterPro" id="IPR001611">
    <property type="entry name" value="Leu-rich_rpt"/>
</dbReference>
<feature type="region of interest" description="Disordered" evidence="4">
    <location>
        <begin position="148"/>
        <end position="170"/>
    </location>
</feature>
<dbReference type="InterPro" id="IPR032675">
    <property type="entry name" value="LRR_dom_sf"/>
</dbReference>
<keyword evidence="3" id="KW-0677">Repeat</keyword>
<accession>A0A1H6F1M3</accession>
<sequence length="322" mass="35754">MSEGLTARFARRLDTSVIIRTFVRMQATAVEDALRARPDDLASWRTYSDRLLEQGDARGTLIRLEQRLARTRPADRPAVEREIADLVAEHEGGWDDGLPATATVLARRHGFATEVTVPWSDDVRDVVEQVLRGRFVTTLRVTATMAEDEGWEEEWEEEDQETEVRPGRLDVGPLAGLDAGRLTELDLSYLDLGPDGAETLATSLRADRLRTLELRYCRIGDAGLAAFAASPYLGGLRSLHLQRNRVSAEGVRSLHRFPELTELDLRYNRIGEAGAEALVAAPFAGSLKRLWLYDSDVGQGGVRKLAHAANLSPGLRSLWRCV</sequence>
<keyword evidence="1" id="KW-0343">GTPase activation</keyword>
<dbReference type="AlphaFoldDB" id="A0A1H6F1M3"/>
<dbReference type="PANTHER" id="PTHR24113:SF12">
    <property type="entry name" value="RAN GTPASE-ACTIVATING PROTEIN 1"/>
    <property type="match status" value="1"/>
</dbReference>
<evidence type="ECO:0000256" key="2">
    <source>
        <dbReference type="ARBA" id="ARBA00022614"/>
    </source>
</evidence>
<dbReference type="Gene3D" id="3.80.10.10">
    <property type="entry name" value="Ribonuclease Inhibitor"/>
    <property type="match status" value="2"/>
</dbReference>
<evidence type="ECO:0000256" key="3">
    <source>
        <dbReference type="ARBA" id="ARBA00022737"/>
    </source>
</evidence>
<proteinExistence type="predicted"/>
<evidence type="ECO:0000256" key="1">
    <source>
        <dbReference type="ARBA" id="ARBA00022468"/>
    </source>
</evidence>
<keyword evidence="2" id="KW-0433">Leucine-rich repeat</keyword>
<feature type="compositionally biased region" description="Acidic residues" evidence="4">
    <location>
        <begin position="148"/>
        <end position="161"/>
    </location>
</feature>
<reference evidence="5 6" key="1">
    <citation type="submission" date="2016-10" db="EMBL/GenBank/DDBJ databases">
        <authorList>
            <person name="de Groot N.N."/>
        </authorList>
    </citation>
    <scope>NUCLEOTIDE SEQUENCE [LARGE SCALE GENOMIC DNA]</scope>
    <source>
        <strain evidence="5 6">CGMCC 4.7037</strain>
    </source>
</reference>
<evidence type="ECO:0000313" key="6">
    <source>
        <dbReference type="Proteomes" id="UP000236732"/>
    </source>
</evidence>
<protein>
    <submittedName>
        <fullName evidence="5">Repeat-companion domain-containing protein</fullName>
    </submittedName>
</protein>
<dbReference type="GO" id="GO:0006913">
    <property type="term" value="P:nucleocytoplasmic transport"/>
    <property type="evidence" value="ECO:0007669"/>
    <property type="project" value="TreeGrafter"/>
</dbReference>
<dbReference type="SMART" id="SM00368">
    <property type="entry name" value="LRR_RI"/>
    <property type="match status" value="4"/>
</dbReference>